<keyword evidence="1" id="KW-0597">Phosphoprotein</keyword>
<evidence type="ECO:0000313" key="4">
    <source>
        <dbReference type="Proteomes" id="UP001500742"/>
    </source>
</evidence>
<proteinExistence type="predicted"/>
<evidence type="ECO:0000256" key="1">
    <source>
        <dbReference type="PROSITE-ProRule" id="PRU00169"/>
    </source>
</evidence>
<comment type="caution">
    <text evidence="3">The sequence shown here is derived from an EMBL/GenBank/DDBJ whole genome shotgun (WGS) entry which is preliminary data.</text>
</comment>
<dbReference type="InterPro" id="IPR011006">
    <property type="entry name" value="CheY-like_superfamily"/>
</dbReference>
<dbReference type="PROSITE" id="PS50110">
    <property type="entry name" value="RESPONSE_REGULATORY"/>
    <property type="match status" value="1"/>
</dbReference>
<dbReference type="Gene3D" id="3.40.50.2300">
    <property type="match status" value="1"/>
</dbReference>
<evidence type="ECO:0000259" key="2">
    <source>
        <dbReference type="PROSITE" id="PS50110"/>
    </source>
</evidence>
<dbReference type="InterPro" id="IPR052893">
    <property type="entry name" value="TCS_response_regulator"/>
</dbReference>
<dbReference type="RefSeq" id="WP_259092861.1">
    <property type="nucleotide sequence ID" value="NZ_BAAAZC010000002.1"/>
</dbReference>
<feature type="domain" description="Response regulatory" evidence="2">
    <location>
        <begin position="4"/>
        <end position="126"/>
    </location>
</feature>
<feature type="modified residue" description="4-aspartylphosphate" evidence="1">
    <location>
        <position position="61"/>
    </location>
</feature>
<name>A0ABP7P010_9SPHI</name>
<accession>A0ABP7P010</accession>
<protein>
    <submittedName>
        <fullName evidence="3">Response regulator</fullName>
    </submittedName>
</protein>
<evidence type="ECO:0000313" key="3">
    <source>
        <dbReference type="EMBL" id="GAA3957414.1"/>
    </source>
</evidence>
<sequence length="126" mass="14647">MSKRLLCIDDNYIDIAIIKNHQAKSNTFEDVKYYMDAKSAIKFLKDNMHKPTELPDVIFLDLYMDSFSGWDFLDEYNQISGTLAKEITIHIVSFSILPKDISRSKNYSCVTSYFPKPMTQKAFQVL</sequence>
<dbReference type="InterPro" id="IPR001789">
    <property type="entry name" value="Sig_transdc_resp-reg_receiver"/>
</dbReference>
<dbReference type="PANTHER" id="PTHR44520:SF2">
    <property type="entry name" value="RESPONSE REGULATOR RCP1"/>
    <property type="match status" value="1"/>
</dbReference>
<reference evidence="4" key="1">
    <citation type="journal article" date="2019" name="Int. J. Syst. Evol. Microbiol.">
        <title>The Global Catalogue of Microorganisms (GCM) 10K type strain sequencing project: providing services to taxonomists for standard genome sequencing and annotation.</title>
        <authorList>
            <consortium name="The Broad Institute Genomics Platform"/>
            <consortium name="The Broad Institute Genome Sequencing Center for Infectious Disease"/>
            <person name="Wu L."/>
            <person name="Ma J."/>
        </authorList>
    </citation>
    <scope>NUCLEOTIDE SEQUENCE [LARGE SCALE GENOMIC DNA]</scope>
    <source>
        <strain evidence="4">JCM 16601</strain>
    </source>
</reference>
<dbReference type="PANTHER" id="PTHR44520">
    <property type="entry name" value="RESPONSE REGULATOR RCP1-RELATED"/>
    <property type="match status" value="1"/>
</dbReference>
<dbReference type="EMBL" id="BAAAZC010000002">
    <property type="protein sequence ID" value="GAA3957414.1"/>
    <property type="molecule type" value="Genomic_DNA"/>
</dbReference>
<gene>
    <name evidence="3" type="ORF">GCM10022210_00690</name>
</gene>
<keyword evidence="4" id="KW-1185">Reference proteome</keyword>
<organism evidence="3 4">
    <name type="scientific">Mucilaginibacter dorajii</name>
    <dbReference type="NCBI Taxonomy" id="692994"/>
    <lineage>
        <taxon>Bacteria</taxon>
        <taxon>Pseudomonadati</taxon>
        <taxon>Bacteroidota</taxon>
        <taxon>Sphingobacteriia</taxon>
        <taxon>Sphingobacteriales</taxon>
        <taxon>Sphingobacteriaceae</taxon>
        <taxon>Mucilaginibacter</taxon>
    </lineage>
</organism>
<dbReference type="Proteomes" id="UP001500742">
    <property type="component" value="Unassembled WGS sequence"/>
</dbReference>
<dbReference type="SUPFAM" id="SSF52172">
    <property type="entry name" value="CheY-like"/>
    <property type="match status" value="1"/>
</dbReference>